<dbReference type="InterPro" id="IPR009003">
    <property type="entry name" value="Peptidase_S1_PA"/>
</dbReference>
<keyword evidence="1" id="KW-0645">Protease</keyword>
<dbReference type="InterPro" id="IPR001314">
    <property type="entry name" value="Peptidase_S1A"/>
</dbReference>
<dbReference type="Bgee" id="ENSXETG00000022445">
    <property type="expression patterns" value="Expressed in testis"/>
</dbReference>
<dbReference type="PANTHER" id="PTHR24252:SF13">
    <property type="entry name" value="BRAIN-SPECIFIC SERINE PROTEASE 4"/>
    <property type="match status" value="1"/>
</dbReference>
<feature type="domain" description="Peptidase S1" evidence="7">
    <location>
        <begin position="24"/>
        <end position="279"/>
    </location>
</feature>
<dbReference type="PANTHER" id="PTHR24252">
    <property type="entry name" value="ACROSIN-RELATED"/>
    <property type="match status" value="1"/>
</dbReference>
<dbReference type="FunCoup" id="F6R3Q1">
    <property type="interactions" value="75"/>
</dbReference>
<organism evidence="8">
    <name type="scientific">Xenopus tropicalis</name>
    <name type="common">Western clawed frog</name>
    <name type="synonym">Silurana tropicalis</name>
    <dbReference type="NCBI Taxonomy" id="8364"/>
    <lineage>
        <taxon>Eukaryota</taxon>
        <taxon>Metazoa</taxon>
        <taxon>Chordata</taxon>
        <taxon>Craniata</taxon>
        <taxon>Vertebrata</taxon>
        <taxon>Euteleostomi</taxon>
        <taxon>Amphibia</taxon>
        <taxon>Batrachia</taxon>
        <taxon>Anura</taxon>
        <taxon>Pipoidea</taxon>
        <taxon>Pipidae</taxon>
        <taxon>Xenopodinae</taxon>
        <taxon>Xenopus</taxon>
        <taxon>Silurana</taxon>
    </lineage>
</organism>
<keyword evidence="4" id="KW-1015">Disulfide bond</keyword>
<dbReference type="InterPro" id="IPR001254">
    <property type="entry name" value="Trypsin_dom"/>
</dbReference>
<reference evidence="8" key="2">
    <citation type="submission" date="2011-06" db="UniProtKB">
        <authorList>
            <consortium name="Ensembl"/>
        </authorList>
    </citation>
    <scope>IDENTIFICATION</scope>
</reference>
<dbReference type="FunFam" id="2.40.10.10:FF:000285">
    <property type="entry name" value="Granzyme-like I"/>
    <property type="match status" value="1"/>
</dbReference>
<keyword evidence="6" id="KW-0732">Signal</keyword>
<evidence type="ECO:0000256" key="3">
    <source>
        <dbReference type="ARBA" id="ARBA00022825"/>
    </source>
</evidence>
<dbReference type="eggNOG" id="KOG3627">
    <property type="taxonomic scope" value="Eukaryota"/>
</dbReference>
<dbReference type="Gene3D" id="2.40.10.10">
    <property type="entry name" value="Trypsin-like serine proteases"/>
    <property type="match status" value="1"/>
</dbReference>
<dbReference type="InterPro" id="IPR043504">
    <property type="entry name" value="Peptidase_S1_PA_chymotrypsin"/>
</dbReference>
<evidence type="ECO:0000313" key="8">
    <source>
        <dbReference type="Ensembl" id="ENSXETP00000048589"/>
    </source>
</evidence>
<dbReference type="STRING" id="8364.ENSXETP00000048589"/>
<protein>
    <recommendedName>
        <fullName evidence="7">Peptidase S1 domain-containing protein</fullName>
    </recommendedName>
</protein>
<dbReference type="PROSITE" id="PS50240">
    <property type="entry name" value="TRYPSIN_DOM"/>
    <property type="match status" value="1"/>
</dbReference>
<feature type="chain" id="PRO_5031017115" description="Peptidase S1 domain-containing protein" evidence="6">
    <location>
        <begin position="20"/>
        <end position="453"/>
    </location>
</feature>
<dbReference type="GeneTree" id="ENSGT00940000162777"/>
<accession>F6R3Q1</accession>
<evidence type="ECO:0000256" key="6">
    <source>
        <dbReference type="SAM" id="SignalP"/>
    </source>
</evidence>
<dbReference type="CDD" id="cd00190">
    <property type="entry name" value="Tryp_SPc"/>
    <property type="match status" value="1"/>
</dbReference>
<evidence type="ECO:0000256" key="5">
    <source>
        <dbReference type="SAM" id="MobiDB-lite"/>
    </source>
</evidence>
<dbReference type="SUPFAM" id="SSF50494">
    <property type="entry name" value="Trypsin-like serine proteases"/>
    <property type="match status" value="1"/>
</dbReference>
<feature type="signal peptide" evidence="6">
    <location>
        <begin position="1"/>
        <end position="19"/>
    </location>
</feature>
<dbReference type="PRINTS" id="PR00722">
    <property type="entry name" value="CHYMOTRYPSIN"/>
</dbReference>
<dbReference type="Pfam" id="PF00089">
    <property type="entry name" value="Trypsin"/>
    <property type="match status" value="1"/>
</dbReference>
<keyword evidence="3" id="KW-0720">Serine protease</keyword>
<evidence type="ECO:0000256" key="4">
    <source>
        <dbReference type="ARBA" id="ARBA00023157"/>
    </source>
</evidence>
<name>F6R3Q1_XENTR</name>
<evidence type="ECO:0000256" key="2">
    <source>
        <dbReference type="ARBA" id="ARBA00022801"/>
    </source>
</evidence>
<feature type="region of interest" description="Disordered" evidence="5">
    <location>
        <begin position="302"/>
        <end position="321"/>
    </location>
</feature>
<dbReference type="GO" id="GO:0004252">
    <property type="term" value="F:serine-type endopeptidase activity"/>
    <property type="evidence" value="ECO:0007669"/>
    <property type="project" value="InterPro"/>
</dbReference>
<dbReference type="AlphaFoldDB" id="F6R3Q1"/>
<dbReference type="Ensembl" id="ENSXETT00000048589">
    <property type="protein sequence ID" value="ENSXETP00000048589"/>
    <property type="gene ID" value="ENSXETG00000022445"/>
</dbReference>
<dbReference type="GO" id="GO:0006508">
    <property type="term" value="P:proteolysis"/>
    <property type="evidence" value="ECO:0007669"/>
    <property type="project" value="UniProtKB-KW"/>
</dbReference>
<keyword evidence="2" id="KW-0378">Hydrolase</keyword>
<evidence type="ECO:0000256" key="1">
    <source>
        <dbReference type="ARBA" id="ARBA00022670"/>
    </source>
</evidence>
<sequence length="453" mass="51264">MELLLFFLNFLLLFQEFQTSRHFNCGNRPLYNTLSPESQNQKELNAEKGEWPWVASIQRLDMNTYEHICTGTVLNNQWIFTAAHCFRHLNGENDIKSLQVVLGAHLLSEKEKHIQVLNVKQIIQHELYDPKVQYYDIALIQLNKPVQLNDYVQPACLPMSSATLEPLTECYLAGWGVRDEGDEPVAIMQEVKVERINSKRCNKTYLGAIQEYHLCASQKANMKSCQGDSAAPLMCKRKTSTIFSVIGIASWGSGCSQINSPGIYTSTKDFVKWMVEKVTSEEIKSKTKVKESVLKMIVPFEKPPNPSAKEEKNVESSVQKSQKIPFSKTMNLLMQMTTSASKHLQQLPAITSTPESKPIYQTQPPEIPVTRIQENRSLKKRKKQLIMQKHQEALSIAPKLIETEQNLEDQSQDAQSEQTNTVLQQLISAALKLKAGILGLFQKTAVLAEPGTR</sequence>
<dbReference type="HOGENOM" id="CLU_006842_0_4_1"/>
<evidence type="ECO:0000259" key="7">
    <source>
        <dbReference type="PROSITE" id="PS50240"/>
    </source>
</evidence>
<dbReference type="SMART" id="SM00020">
    <property type="entry name" value="Tryp_SPc"/>
    <property type="match status" value="1"/>
</dbReference>
<reference evidence="8" key="1">
    <citation type="journal article" date="2010" name="Science">
        <title>The genome of the Western clawed frog Xenopus tropicalis.</title>
        <authorList>
            <person name="Hellsten U."/>
            <person name="Harland R.M."/>
            <person name="Gilchrist M.J."/>
            <person name="Hendrix D."/>
            <person name="Jurka J."/>
            <person name="Kapitonov V."/>
            <person name="Ovcharenko I."/>
            <person name="Putnam N.H."/>
            <person name="Shu S."/>
            <person name="Taher L."/>
            <person name="Blitz I.L."/>
            <person name="Blumberg B."/>
            <person name="Dichmann D.S."/>
            <person name="Dubchak I."/>
            <person name="Amaya E."/>
            <person name="Detter J.C."/>
            <person name="Fletcher R."/>
            <person name="Gerhard D.S."/>
            <person name="Goodstein D."/>
            <person name="Graves T."/>
            <person name="Grigoriev I.V."/>
            <person name="Grimwood J."/>
            <person name="Kawashima T."/>
            <person name="Lindquist E."/>
            <person name="Lucas S.M."/>
            <person name="Mead P.E."/>
            <person name="Mitros T."/>
            <person name="Ogino H."/>
            <person name="Ohta Y."/>
            <person name="Poliakov A.V."/>
            <person name="Pollet N."/>
            <person name="Robert J."/>
            <person name="Salamov A."/>
            <person name="Sater A.K."/>
            <person name="Schmutz J."/>
            <person name="Terry A."/>
            <person name="Vize P.D."/>
            <person name="Warren W.C."/>
            <person name="Wells D."/>
            <person name="Wills A."/>
            <person name="Wilson R.K."/>
            <person name="Zimmerman L.B."/>
            <person name="Zorn A.M."/>
            <person name="Grainger R."/>
            <person name="Grammer T."/>
            <person name="Khokha M.K."/>
            <person name="Richardson P.M."/>
            <person name="Rokhsar D.S."/>
        </authorList>
    </citation>
    <scope>NUCLEOTIDE SEQUENCE [LARGE SCALE GENOMIC DNA]</scope>
    <source>
        <strain evidence="8">Nigerian</strain>
    </source>
</reference>
<dbReference type="InParanoid" id="F6R3Q1"/>
<proteinExistence type="predicted"/>